<keyword evidence="10" id="KW-1185">Reference proteome</keyword>
<dbReference type="SUPFAM" id="SSF46626">
    <property type="entry name" value="Cytochrome c"/>
    <property type="match status" value="2"/>
</dbReference>
<dbReference type="GO" id="GO:0009055">
    <property type="term" value="F:electron transfer activity"/>
    <property type="evidence" value="ECO:0007669"/>
    <property type="project" value="InterPro"/>
</dbReference>
<dbReference type="InterPro" id="IPR004852">
    <property type="entry name" value="Di-haem_cyt_c_peroxidsae"/>
</dbReference>
<proteinExistence type="predicted"/>
<dbReference type="EMBL" id="PVNP01000190">
    <property type="protein sequence ID" value="PRO72259.1"/>
    <property type="molecule type" value="Genomic_DNA"/>
</dbReference>
<dbReference type="InterPro" id="IPR051395">
    <property type="entry name" value="Cytochrome_c_Peroxidase/MauG"/>
</dbReference>
<feature type="chain" id="PRO_5015498611" evidence="7">
    <location>
        <begin position="27"/>
        <end position="451"/>
    </location>
</feature>
<keyword evidence="4" id="KW-0560">Oxidoreductase</keyword>
<evidence type="ECO:0000313" key="9">
    <source>
        <dbReference type="EMBL" id="PRO72259.1"/>
    </source>
</evidence>
<dbReference type="RefSeq" id="WP_105935703.1">
    <property type="nucleotide sequence ID" value="NZ_PVNP01000190.1"/>
</dbReference>
<evidence type="ECO:0000256" key="5">
    <source>
        <dbReference type="ARBA" id="ARBA00023004"/>
    </source>
</evidence>
<dbReference type="OrthoDB" id="9805202at2"/>
<evidence type="ECO:0000259" key="8">
    <source>
        <dbReference type="PROSITE" id="PS51007"/>
    </source>
</evidence>
<dbReference type="Pfam" id="PF03150">
    <property type="entry name" value="CCP_MauG"/>
    <property type="match status" value="1"/>
</dbReference>
<dbReference type="PANTHER" id="PTHR30600">
    <property type="entry name" value="CYTOCHROME C PEROXIDASE-RELATED"/>
    <property type="match status" value="1"/>
</dbReference>
<name>A0A2S9V726_9ALTE</name>
<evidence type="ECO:0000313" key="10">
    <source>
        <dbReference type="Proteomes" id="UP000238949"/>
    </source>
</evidence>
<evidence type="ECO:0000256" key="6">
    <source>
        <dbReference type="PROSITE-ProRule" id="PRU00433"/>
    </source>
</evidence>
<keyword evidence="2 6" id="KW-0349">Heme</keyword>
<organism evidence="9 10">
    <name type="scientific">Alteromonas alba</name>
    <dbReference type="NCBI Taxonomy" id="2079529"/>
    <lineage>
        <taxon>Bacteria</taxon>
        <taxon>Pseudomonadati</taxon>
        <taxon>Pseudomonadota</taxon>
        <taxon>Gammaproteobacteria</taxon>
        <taxon>Alteromonadales</taxon>
        <taxon>Alteromonadaceae</taxon>
        <taxon>Alteromonas/Salinimonas group</taxon>
        <taxon>Alteromonas</taxon>
    </lineage>
</organism>
<dbReference type="PROSITE" id="PS51007">
    <property type="entry name" value="CYTC"/>
    <property type="match status" value="1"/>
</dbReference>
<dbReference type="Proteomes" id="UP000238949">
    <property type="component" value="Unassembled WGS sequence"/>
</dbReference>
<keyword evidence="9" id="KW-0575">Peroxidase</keyword>
<feature type="domain" description="Cytochrome c" evidence="8">
    <location>
        <begin position="266"/>
        <end position="428"/>
    </location>
</feature>
<keyword evidence="3 6" id="KW-0479">Metal-binding</keyword>
<reference evidence="10" key="1">
    <citation type="journal article" date="2020" name="Int. J. Syst. Evol. Microbiol.">
        <title>Alteromonas alba sp. nov., a marine bacterium isolated from the seawater of the West Pacific Ocean.</title>
        <authorList>
            <person name="Sun C."/>
            <person name="Wu Y.-H."/>
            <person name="Xamxidin M."/>
            <person name="Cheng H."/>
            <person name="Xu X.-W."/>
        </authorList>
    </citation>
    <scope>NUCLEOTIDE SEQUENCE [LARGE SCALE GENOMIC DNA]</scope>
    <source>
        <strain evidence="10">190</strain>
    </source>
</reference>
<dbReference type="Gene3D" id="1.10.760.10">
    <property type="entry name" value="Cytochrome c-like domain"/>
    <property type="match status" value="2"/>
</dbReference>
<gene>
    <name evidence="9" type="ORF">C6Y40_17545</name>
</gene>
<protein>
    <submittedName>
        <fullName evidence="9">Cytochrome-c peroxidase</fullName>
    </submittedName>
</protein>
<dbReference type="InterPro" id="IPR036909">
    <property type="entry name" value="Cyt_c-like_dom_sf"/>
</dbReference>
<sequence length="451" mass="49441">MVRYTNKLKLIAVSLGISAALTSAQAQELPEPVTDTDYYDNGAPPEAKVKLGNMLFFDKIMSGNRNISCATCHNPLLGSGDGLSLGVGEGGRGLGRYRTTGEGAEAISTRIGRHAPHLFNLGAKEFIRMNWNGIHQMSNGRLDLPSNRATPRNIENVLAGQSLFPIANLAEMMGEIGDNEVSSVVRPRTGPANFPLIWDAYMQRLRAIPSYVQLFMDAYPGEILSAQDMQIQHYANAVGAFQAVAFRSDNSPFDDYLRGNTDAMTAQQVRGMNLFYGESGCSSCHSGKFQTDHGFHGIAMPQVGPGAEFRFPLQDRGRAERTGREEDWAKFKTPSLRNVWLTAPYGHDGAYATLRGVIEHHLDPLTALENYDGSQIVVAQHAEFDLTDLDSYNDLVLRQDIIDANDLQPVALNAEQVDDIMAFLKALTDWNSFEKSGMIPAEVPSGLPVLD</sequence>
<dbReference type="AlphaFoldDB" id="A0A2S9V726"/>
<accession>A0A2S9V726</accession>
<feature type="signal peptide" evidence="7">
    <location>
        <begin position="1"/>
        <end position="26"/>
    </location>
</feature>
<evidence type="ECO:0000256" key="3">
    <source>
        <dbReference type="ARBA" id="ARBA00022723"/>
    </source>
</evidence>
<dbReference type="GO" id="GO:0004130">
    <property type="term" value="F:cytochrome-c peroxidase activity"/>
    <property type="evidence" value="ECO:0007669"/>
    <property type="project" value="TreeGrafter"/>
</dbReference>
<evidence type="ECO:0000256" key="1">
    <source>
        <dbReference type="ARBA" id="ARBA00004196"/>
    </source>
</evidence>
<dbReference type="GO" id="GO:0046872">
    <property type="term" value="F:metal ion binding"/>
    <property type="evidence" value="ECO:0007669"/>
    <property type="project" value="UniProtKB-KW"/>
</dbReference>
<dbReference type="GO" id="GO:0030313">
    <property type="term" value="C:cell envelope"/>
    <property type="evidence" value="ECO:0007669"/>
    <property type="project" value="UniProtKB-SubCell"/>
</dbReference>
<comment type="caution">
    <text evidence="9">The sequence shown here is derived from an EMBL/GenBank/DDBJ whole genome shotgun (WGS) entry which is preliminary data.</text>
</comment>
<dbReference type="GO" id="GO:0020037">
    <property type="term" value="F:heme binding"/>
    <property type="evidence" value="ECO:0007669"/>
    <property type="project" value="InterPro"/>
</dbReference>
<dbReference type="InterPro" id="IPR009056">
    <property type="entry name" value="Cyt_c-like_dom"/>
</dbReference>
<keyword evidence="5 6" id="KW-0408">Iron</keyword>
<evidence type="ECO:0000256" key="4">
    <source>
        <dbReference type="ARBA" id="ARBA00023002"/>
    </source>
</evidence>
<evidence type="ECO:0000256" key="2">
    <source>
        <dbReference type="ARBA" id="ARBA00022617"/>
    </source>
</evidence>
<evidence type="ECO:0000256" key="7">
    <source>
        <dbReference type="SAM" id="SignalP"/>
    </source>
</evidence>
<keyword evidence="7" id="KW-0732">Signal</keyword>
<comment type="subcellular location">
    <subcellularLocation>
        <location evidence="1">Cell envelope</location>
    </subcellularLocation>
</comment>